<evidence type="ECO:0000256" key="3">
    <source>
        <dbReference type="ARBA" id="ARBA00022833"/>
    </source>
</evidence>
<keyword evidence="3" id="KW-0862">Zinc</keyword>
<evidence type="ECO:0000313" key="6">
    <source>
        <dbReference type="EMBL" id="KAG8047802.1"/>
    </source>
</evidence>
<organism evidence="6 7">
    <name type="scientific">Zizania palustris</name>
    <name type="common">Northern wild rice</name>
    <dbReference type="NCBI Taxonomy" id="103762"/>
    <lineage>
        <taxon>Eukaryota</taxon>
        <taxon>Viridiplantae</taxon>
        <taxon>Streptophyta</taxon>
        <taxon>Embryophyta</taxon>
        <taxon>Tracheophyta</taxon>
        <taxon>Spermatophyta</taxon>
        <taxon>Magnoliopsida</taxon>
        <taxon>Liliopsida</taxon>
        <taxon>Poales</taxon>
        <taxon>Poaceae</taxon>
        <taxon>BOP clade</taxon>
        <taxon>Oryzoideae</taxon>
        <taxon>Oryzeae</taxon>
        <taxon>Zizaniinae</taxon>
        <taxon>Zizania</taxon>
    </lineage>
</organism>
<reference evidence="6" key="1">
    <citation type="journal article" date="2021" name="bioRxiv">
        <title>Whole Genome Assembly and Annotation of Northern Wild Rice, Zizania palustris L., Supports a Whole Genome Duplication in the Zizania Genus.</title>
        <authorList>
            <person name="Haas M."/>
            <person name="Kono T."/>
            <person name="Macchietto M."/>
            <person name="Millas R."/>
            <person name="McGilp L."/>
            <person name="Shao M."/>
            <person name="Duquette J."/>
            <person name="Hirsch C.N."/>
            <person name="Kimball J."/>
        </authorList>
    </citation>
    <scope>NUCLEOTIDE SEQUENCE</scope>
    <source>
        <tissue evidence="6">Fresh leaf tissue</tissue>
    </source>
</reference>
<dbReference type="EMBL" id="JAAALK010000290">
    <property type="protein sequence ID" value="KAG8047802.1"/>
    <property type="molecule type" value="Genomic_DNA"/>
</dbReference>
<name>A0A8J5REU3_ZIZPA</name>
<feature type="region of interest" description="Disordered" evidence="4">
    <location>
        <begin position="151"/>
        <end position="178"/>
    </location>
</feature>
<dbReference type="InterPro" id="IPR003656">
    <property type="entry name" value="Znf_BED"/>
</dbReference>
<feature type="domain" description="BED-type" evidence="5">
    <location>
        <begin position="87"/>
        <end position="114"/>
    </location>
</feature>
<gene>
    <name evidence="6" type="ORF">GUJ93_ZPchr0008g13406</name>
</gene>
<evidence type="ECO:0000256" key="4">
    <source>
        <dbReference type="SAM" id="MobiDB-lite"/>
    </source>
</evidence>
<dbReference type="GO" id="GO:0003677">
    <property type="term" value="F:DNA binding"/>
    <property type="evidence" value="ECO:0007669"/>
    <property type="project" value="InterPro"/>
</dbReference>
<dbReference type="Pfam" id="PF02892">
    <property type="entry name" value="zf-BED"/>
    <property type="match status" value="1"/>
</dbReference>
<dbReference type="OrthoDB" id="682192at2759"/>
<keyword evidence="7" id="KW-1185">Reference proteome</keyword>
<feature type="region of interest" description="Disordered" evidence="4">
    <location>
        <begin position="17"/>
        <end position="42"/>
    </location>
</feature>
<dbReference type="Proteomes" id="UP000729402">
    <property type="component" value="Unassembled WGS sequence"/>
</dbReference>
<evidence type="ECO:0000256" key="2">
    <source>
        <dbReference type="ARBA" id="ARBA00022771"/>
    </source>
</evidence>
<reference evidence="6" key="2">
    <citation type="submission" date="2021-02" db="EMBL/GenBank/DDBJ databases">
        <authorList>
            <person name="Kimball J.A."/>
            <person name="Haas M.W."/>
            <person name="Macchietto M."/>
            <person name="Kono T."/>
            <person name="Duquette J."/>
            <person name="Shao M."/>
        </authorList>
    </citation>
    <scope>NUCLEOTIDE SEQUENCE</scope>
    <source>
        <tissue evidence="6">Fresh leaf tissue</tissue>
    </source>
</reference>
<sequence length="266" mass="29393">MCICVENERRRAAMQVIMPEDDPKRGARNSSAASGGAATASSGTLNTSALAEKAIAELPPDLATKAIDSKNKARSQDLGWKYGWWPDPTKKDFVQCIFCMKAVSSGIKRFKQHIAGGFGDTMKCLKAPELVRKEMHVYLIKNSRTVLDMSKEGQGHANEEEEEQAAQDEPTRGPIPSSVTKVKQAKKRIAQAAITSFVVSAPPKLQTQKLSKSVSSMLCKSPEEVIAERHKSKTSQSTLEHCTKIRRPNRLLMTMLLISFMKMAYH</sequence>
<evidence type="ECO:0000256" key="1">
    <source>
        <dbReference type="ARBA" id="ARBA00022723"/>
    </source>
</evidence>
<keyword evidence="1" id="KW-0479">Metal-binding</keyword>
<evidence type="ECO:0000313" key="7">
    <source>
        <dbReference type="Proteomes" id="UP000729402"/>
    </source>
</evidence>
<dbReference type="AlphaFoldDB" id="A0A8J5REU3"/>
<protein>
    <recommendedName>
        <fullName evidence="5">BED-type domain-containing protein</fullName>
    </recommendedName>
</protein>
<accession>A0A8J5REU3</accession>
<dbReference type="GO" id="GO:0008270">
    <property type="term" value="F:zinc ion binding"/>
    <property type="evidence" value="ECO:0007669"/>
    <property type="project" value="UniProtKB-KW"/>
</dbReference>
<evidence type="ECO:0000259" key="5">
    <source>
        <dbReference type="Pfam" id="PF02892"/>
    </source>
</evidence>
<keyword evidence="2" id="KW-0863">Zinc-finger</keyword>
<feature type="compositionally biased region" description="Low complexity" evidence="4">
    <location>
        <begin position="28"/>
        <end position="42"/>
    </location>
</feature>
<proteinExistence type="predicted"/>
<comment type="caution">
    <text evidence="6">The sequence shown here is derived from an EMBL/GenBank/DDBJ whole genome shotgun (WGS) entry which is preliminary data.</text>
</comment>